<evidence type="ECO:0000256" key="3">
    <source>
        <dbReference type="ARBA" id="ARBA00015084"/>
    </source>
</evidence>
<feature type="compositionally biased region" description="Basic and acidic residues" evidence="7">
    <location>
        <begin position="247"/>
        <end position="257"/>
    </location>
</feature>
<comment type="function">
    <text evidence="6">May be involved in the transport of PQQ or its precursor to the periplasm.</text>
</comment>
<evidence type="ECO:0000256" key="6">
    <source>
        <dbReference type="HAMAP-Rule" id="MF_00653"/>
    </source>
</evidence>
<name>A0A7W9QH01_9ACTN</name>
<feature type="domain" description="Metallo-beta-lactamase" evidence="8">
    <location>
        <begin position="261"/>
        <end position="348"/>
    </location>
</feature>
<evidence type="ECO:0000256" key="2">
    <source>
        <dbReference type="ARBA" id="ARBA00008481"/>
    </source>
</evidence>
<reference evidence="9 10" key="1">
    <citation type="submission" date="2020-08" db="EMBL/GenBank/DDBJ databases">
        <title>Genomic Encyclopedia of Type Strains, Phase III (KMG-III): the genomes of soil and plant-associated and newly described type strains.</title>
        <authorList>
            <person name="Whitman W."/>
        </authorList>
    </citation>
    <scope>NUCLEOTIDE SEQUENCE [LARGE SCALE GENOMIC DNA]</scope>
    <source>
        <strain evidence="9 10">CECT 8305</strain>
    </source>
</reference>
<feature type="domain" description="Metallo-beta-lactamase" evidence="8">
    <location>
        <begin position="48"/>
        <end position="183"/>
    </location>
</feature>
<dbReference type="RefSeq" id="WP_184579388.1">
    <property type="nucleotide sequence ID" value="NZ_JACHJL010000027.1"/>
</dbReference>
<dbReference type="UniPathway" id="UPA00539"/>
<comment type="caution">
    <text evidence="9">The sequence shown here is derived from an EMBL/GenBank/DDBJ whole genome shotgun (WGS) entry which is preliminary data.</text>
</comment>
<gene>
    <name evidence="6" type="primary">pqqB</name>
    <name evidence="9" type="ORF">FHS42_006880</name>
</gene>
<dbReference type="Proteomes" id="UP000588098">
    <property type="component" value="Unassembled WGS sequence"/>
</dbReference>
<feature type="region of interest" description="Disordered" evidence="7">
    <location>
        <begin position="210"/>
        <end position="258"/>
    </location>
</feature>
<evidence type="ECO:0000256" key="7">
    <source>
        <dbReference type="SAM" id="MobiDB-lite"/>
    </source>
</evidence>
<dbReference type="InterPro" id="IPR011842">
    <property type="entry name" value="PQQ_synth_PqqB"/>
</dbReference>
<accession>A0A7W9QH01</accession>
<keyword evidence="4 6" id="KW-0813">Transport</keyword>
<protein>
    <recommendedName>
        <fullName evidence="3 6">Coenzyme PQQ synthesis protein B</fullName>
    </recommendedName>
    <alternativeName>
        <fullName evidence="6">Pyrroloquinoline quinone biosynthesis protein B</fullName>
    </alternativeName>
</protein>
<dbReference type="InterPro" id="IPR001279">
    <property type="entry name" value="Metallo-B-lactamas"/>
</dbReference>
<sequence>MLLRVLGTAAGGGIPQWNCACPSCTGARAHPARRRHHASLAVQATEGRWYIVNATPDIGDQIEGCPPLRPRPGTRRSPVAGLILTDAELDHTLGIARLREAAGLEVLATGAVRDALLNRLGLGTVLGPYTELRWRELPHGQAVPLGQAPGPGPAEPADPAARANPGLPAAPGDDAGWAIAERAGRLATDEADSGLLVEVSAIPVSRKRPRYAVPADSPGPGGKRAAGLGDDGPAETGGASGSTSGGADRRGSEEQGRDGGGWVVALRITDRVSGATALYAPAIATWSAELADAVAEADCVIVDGTFWDEDEPCRAGIGTRTATGMGHLPIVGPGGTAERLSTLHARCLYTHLNNTNPLVDPGAAEHRRLAEWGIEVAADGMVIEL</sequence>
<comment type="pathway">
    <text evidence="1 6">Cofactor biosynthesis; pyrroloquinoline quinone biosynthesis.</text>
</comment>
<organism evidence="9 10">
    <name type="scientific">Streptomyces zagrosensis</name>
    <dbReference type="NCBI Taxonomy" id="1042984"/>
    <lineage>
        <taxon>Bacteria</taxon>
        <taxon>Bacillati</taxon>
        <taxon>Actinomycetota</taxon>
        <taxon>Actinomycetes</taxon>
        <taxon>Kitasatosporales</taxon>
        <taxon>Streptomycetaceae</taxon>
        <taxon>Streptomyces</taxon>
    </lineage>
</organism>
<evidence type="ECO:0000313" key="10">
    <source>
        <dbReference type="Proteomes" id="UP000588098"/>
    </source>
</evidence>
<dbReference type="AlphaFoldDB" id="A0A7W9QH01"/>
<dbReference type="GO" id="GO:0018189">
    <property type="term" value="P:pyrroloquinoline quinone biosynthetic process"/>
    <property type="evidence" value="ECO:0007669"/>
    <property type="project" value="UniProtKB-UniRule"/>
</dbReference>
<dbReference type="Gene3D" id="3.60.15.10">
    <property type="entry name" value="Ribonuclease Z/Hydroxyacylglutathione hydrolase-like"/>
    <property type="match status" value="1"/>
</dbReference>
<proteinExistence type="inferred from homology"/>
<keyword evidence="5 6" id="KW-0884">PQQ biosynthesis</keyword>
<evidence type="ECO:0000313" key="9">
    <source>
        <dbReference type="EMBL" id="MBB5939784.1"/>
    </source>
</evidence>
<evidence type="ECO:0000256" key="1">
    <source>
        <dbReference type="ARBA" id="ARBA00004886"/>
    </source>
</evidence>
<evidence type="ECO:0000256" key="4">
    <source>
        <dbReference type="ARBA" id="ARBA00022448"/>
    </source>
</evidence>
<dbReference type="SUPFAM" id="SSF56281">
    <property type="entry name" value="Metallo-hydrolase/oxidoreductase"/>
    <property type="match status" value="2"/>
</dbReference>
<comment type="similarity">
    <text evidence="2 6">Belongs to the PqqB family.</text>
</comment>
<keyword evidence="10" id="KW-1185">Reference proteome</keyword>
<dbReference type="HAMAP" id="MF_00653">
    <property type="entry name" value="PQQ_syn_PqqB"/>
    <property type="match status" value="1"/>
</dbReference>
<evidence type="ECO:0000256" key="5">
    <source>
        <dbReference type="ARBA" id="ARBA00022905"/>
    </source>
</evidence>
<dbReference type="EMBL" id="JACHJL010000027">
    <property type="protein sequence ID" value="MBB5939784.1"/>
    <property type="molecule type" value="Genomic_DNA"/>
</dbReference>
<evidence type="ECO:0000259" key="8">
    <source>
        <dbReference type="Pfam" id="PF12706"/>
    </source>
</evidence>
<dbReference type="Pfam" id="PF12706">
    <property type="entry name" value="Lactamase_B_2"/>
    <property type="match status" value="2"/>
</dbReference>
<dbReference type="InterPro" id="IPR036866">
    <property type="entry name" value="RibonucZ/Hydroxyglut_hydro"/>
</dbReference>
<feature type="region of interest" description="Disordered" evidence="7">
    <location>
        <begin position="141"/>
        <end position="174"/>
    </location>
</feature>